<gene>
    <name evidence="1" type="ORF">B0G85_0915</name>
</gene>
<reference evidence="1 2" key="1">
    <citation type="submission" date="2017-11" db="EMBL/GenBank/DDBJ databases">
        <title>Genomic Encyclopedia of Type Strains, Phase III (KMG-III): the genomes of soil and plant-associated and newly described type strains.</title>
        <authorList>
            <person name="Whitman W."/>
        </authorList>
    </citation>
    <scope>NUCLEOTIDE SEQUENCE [LARGE SCALE GENOMIC DNA]</scope>
    <source>
        <strain evidence="1 2">UB-Domo-W1</strain>
    </source>
</reference>
<comment type="caution">
    <text evidence="1">The sequence shown here is derived from an EMBL/GenBank/DDBJ whole genome shotgun (WGS) entry which is preliminary data.</text>
</comment>
<protein>
    <submittedName>
        <fullName evidence="1">Uncharacterized protein</fullName>
    </submittedName>
</protein>
<keyword evidence="2" id="KW-1185">Reference proteome</keyword>
<dbReference type="EMBL" id="PGTX01000002">
    <property type="protein sequence ID" value="PJI79932.1"/>
    <property type="molecule type" value="Genomic_DNA"/>
</dbReference>
<dbReference type="Proteomes" id="UP000229366">
    <property type="component" value="Unassembled WGS sequence"/>
</dbReference>
<evidence type="ECO:0000313" key="1">
    <source>
        <dbReference type="EMBL" id="PJI79932.1"/>
    </source>
</evidence>
<proteinExistence type="predicted"/>
<dbReference type="AlphaFoldDB" id="A0A2M8VR40"/>
<accession>A0A2M8VR40</accession>
<sequence length="74" mass="8268">MNSLKHAENLFSVKTGADQKSELSSVKNFDIKTDDQLGARIPERFILNGDMKGIYSSNDFKKIFLYGRGINAAI</sequence>
<evidence type="ECO:0000313" key="2">
    <source>
        <dbReference type="Proteomes" id="UP000229366"/>
    </source>
</evidence>
<name>A0A2M8VR40_9BURK</name>
<organism evidence="1 2">
    <name type="scientific">Polynucleobacter brandtiae</name>
    <dbReference type="NCBI Taxonomy" id="1938816"/>
    <lineage>
        <taxon>Bacteria</taxon>
        <taxon>Pseudomonadati</taxon>
        <taxon>Pseudomonadota</taxon>
        <taxon>Betaproteobacteria</taxon>
        <taxon>Burkholderiales</taxon>
        <taxon>Burkholderiaceae</taxon>
        <taxon>Polynucleobacter</taxon>
    </lineage>
</organism>
<dbReference type="RefSeq" id="WP_232725942.1">
    <property type="nucleotide sequence ID" value="NZ_CBCSBW010000002.1"/>
</dbReference>